<dbReference type="Pfam" id="PF00128">
    <property type="entry name" value="Alpha-amylase"/>
    <property type="match status" value="2"/>
</dbReference>
<dbReference type="OrthoDB" id="9802433at2"/>
<evidence type="ECO:0000313" key="6">
    <source>
        <dbReference type="EMBL" id="MBA8814551.1"/>
    </source>
</evidence>
<dbReference type="PANTHER" id="PTHR10357">
    <property type="entry name" value="ALPHA-AMYLASE FAMILY MEMBER"/>
    <property type="match status" value="1"/>
</dbReference>
<dbReference type="Proteomes" id="UP000321154">
    <property type="component" value="Unassembled WGS sequence"/>
</dbReference>
<evidence type="ECO:0000256" key="3">
    <source>
        <dbReference type="SAM" id="MobiDB-lite"/>
    </source>
</evidence>
<dbReference type="Gene3D" id="3.20.20.80">
    <property type="entry name" value="Glycosidases"/>
    <property type="match status" value="1"/>
</dbReference>
<sequence length="499" mass="51716">MDWTEHAVWWHVYPLGFVGADTTGGDRTPAPRLLDLVPWLDHLLALGANGLALGPVFASSTHGYDTIDHVTIDPRLGTESDLVELIERAHEKGVRVMLDGVFNHVGPEFPALVEARADASSPAAALFRREDDGELATFEGHGGLIALDHSRPEVAELVIDVMTHWCDRGADAWRLDAAYAVPSEFWAQVLPTVRERHPDVAVVGEVLHGDYVAAVREGGLDSVTQYELWQGIWHGIDDANLHELAWALTRHDEFLDAFVPLTFVGNHDVTRIASQIADERHHDHATVLLFSLGGMPSVYYGDEYGLRGVKEARVGGDDAVRPAYPPAPVDGPGSGVPDARPDVFALHQLLIGVRRRHPWLHRARSRTLSVENGTLVLELTGGRDGAVAGGAAGGGAGAGGGADASGGGGASGGGRASGGGGASGGGSGAGGGADGADGQVLVVALNIGDGELRVPLGSTGAAGASGSTPEFVAGRDAGFDGADLVVGAHGWAIAAPGRV</sequence>
<name>A0A7W3JKG8_9MICO</name>
<keyword evidence="7" id="KW-1185">Reference proteome</keyword>
<dbReference type="InterPro" id="IPR006047">
    <property type="entry name" value="GH13_cat_dom"/>
</dbReference>
<dbReference type="InterPro" id="IPR017853">
    <property type="entry name" value="GH"/>
</dbReference>
<protein>
    <submittedName>
        <fullName evidence="6">Cyclomaltodextrinase</fullName>
        <ecNumber evidence="6">3.2.1.54</ecNumber>
    </submittedName>
</protein>
<dbReference type="SUPFAM" id="SSF51445">
    <property type="entry name" value="(Trans)glycosidases"/>
    <property type="match status" value="1"/>
</dbReference>
<reference evidence="5 7" key="1">
    <citation type="submission" date="2019-07" db="EMBL/GenBank/DDBJ databases">
        <title>Whole genome shotgun sequence of Frigoribacterium faeni NBRC 103066.</title>
        <authorList>
            <person name="Hosoyama A."/>
            <person name="Uohara A."/>
            <person name="Ohji S."/>
            <person name="Ichikawa N."/>
        </authorList>
    </citation>
    <scope>NUCLEOTIDE SEQUENCE [LARGE SCALE GENOMIC DNA]</scope>
    <source>
        <strain evidence="5 7">NBRC 103066</strain>
    </source>
</reference>
<evidence type="ECO:0000259" key="4">
    <source>
        <dbReference type="SMART" id="SM00642"/>
    </source>
</evidence>
<dbReference type="EMBL" id="BJUV01000043">
    <property type="protein sequence ID" value="GEK84560.1"/>
    <property type="molecule type" value="Genomic_DNA"/>
</dbReference>
<accession>A0A7W3JKG8</accession>
<dbReference type="EC" id="3.2.1.54" evidence="6"/>
<dbReference type="GO" id="GO:0005975">
    <property type="term" value="P:carbohydrate metabolic process"/>
    <property type="evidence" value="ECO:0007669"/>
    <property type="project" value="InterPro"/>
</dbReference>
<dbReference type="EMBL" id="JACGWW010000005">
    <property type="protein sequence ID" value="MBA8814551.1"/>
    <property type="molecule type" value="Genomic_DNA"/>
</dbReference>
<feature type="region of interest" description="Disordered" evidence="3">
    <location>
        <begin position="392"/>
        <end position="431"/>
    </location>
</feature>
<dbReference type="Proteomes" id="UP000522688">
    <property type="component" value="Unassembled WGS sequence"/>
</dbReference>
<dbReference type="GO" id="GO:0047798">
    <property type="term" value="F:cyclomaltodextrinase activity"/>
    <property type="evidence" value="ECO:0007669"/>
    <property type="project" value="UniProtKB-EC"/>
</dbReference>
<dbReference type="AlphaFoldDB" id="A0A7W3JKG8"/>
<gene>
    <name evidence="6" type="ORF">FB463_002824</name>
    <name evidence="5" type="ORF">FFA01_28690</name>
</gene>
<keyword evidence="1 6" id="KW-0378">Hydrolase</keyword>
<evidence type="ECO:0000313" key="8">
    <source>
        <dbReference type="Proteomes" id="UP000522688"/>
    </source>
</evidence>
<dbReference type="SMART" id="SM00642">
    <property type="entry name" value="Aamy"/>
    <property type="match status" value="1"/>
</dbReference>
<dbReference type="PANTHER" id="PTHR10357:SF210">
    <property type="entry name" value="MALTODEXTRIN GLUCOSIDASE"/>
    <property type="match status" value="1"/>
</dbReference>
<evidence type="ECO:0000313" key="5">
    <source>
        <dbReference type="EMBL" id="GEK84560.1"/>
    </source>
</evidence>
<proteinExistence type="predicted"/>
<comment type="caution">
    <text evidence="6">The sequence shown here is derived from an EMBL/GenBank/DDBJ whole genome shotgun (WGS) entry which is preliminary data.</text>
</comment>
<evidence type="ECO:0000256" key="1">
    <source>
        <dbReference type="ARBA" id="ARBA00022801"/>
    </source>
</evidence>
<dbReference type="RefSeq" id="WP_146856881.1">
    <property type="nucleotide sequence ID" value="NZ_BAAAHR010000004.1"/>
</dbReference>
<evidence type="ECO:0000313" key="7">
    <source>
        <dbReference type="Proteomes" id="UP000321154"/>
    </source>
</evidence>
<evidence type="ECO:0000256" key="2">
    <source>
        <dbReference type="ARBA" id="ARBA00023295"/>
    </source>
</evidence>
<reference evidence="6 8" key="2">
    <citation type="submission" date="2020-07" db="EMBL/GenBank/DDBJ databases">
        <title>Sequencing the genomes of 1000 actinobacteria strains.</title>
        <authorList>
            <person name="Klenk H.-P."/>
        </authorList>
    </citation>
    <scope>NUCLEOTIDE SEQUENCE [LARGE SCALE GENOMIC DNA]</scope>
    <source>
        <strain evidence="6 8">DSM 10309</strain>
    </source>
</reference>
<keyword evidence="2 6" id="KW-0326">Glycosidase</keyword>
<organism evidence="6 8">
    <name type="scientific">Frigoribacterium faeni</name>
    <dbReference type="NCBI Taxonomy" id="145483"/>
    <lineage>
        <taxon>Bacteria</taxon>
        <taxon>Bacillati</taxon>
        <taxon>Actinomycetota</taxon>
        <taxon>Actinomycetes</taxon>
        <taxon>Micrococcales</taxon>
        <taxon>Microbacteriaceae</taxon>
        <taxon>Frigoribacterium</taxon>
    </lineage>
</organism>
<feature type="domain" description="Glycosyl hydrolase family 13 catalytic" evidence="4">
    <location>
        <begin position="11"/>
        <end position="321"/>
    </location>
</feature>